<feature type="non-terminal residue" evidence="1">
    <location>
        <position position="23"/>
    </location>
</feature>
<name>A0A8J2PFV9_9HEXA</name>
<evidence type="ECO:0000313" key="1">
    <source>
        <dbReference type="EMBL" id="CAG7785440.1"/>
    </source>
</evidence>
<evidence type="ECO:0000313" key="2">
    <source>
        <dbReference type="Proteomes" id="UP000708208"/>
    </source>
</evidence>
<sequence length="23" mass="2829">PTITVRFQDEVFCHIFRFGRCTR</sequence>
<gene>
    <name evidence="1" type="ORF">AFUS01_LOCUS24065</name>
</gene>
<reference evidence="1" key="1">
    <citation type="submission" date="2021-06" db="EMBL/GenBank/DDBJ databases">
        <authorList>
            <person name="Hodson N. C."/>
            <person name="Mongue J. A."/>
            <person name="Jaron S. K."/>
        </authorList>
    </citation>
    <scope>NUCLEOTIDE SEQUENCE</scope>
</reference>
<keyword evidence="2" id="KW-1185">Reference proteome</keyword>
<proteinExistence type="predicted"/>
<comment type="caution">
    <text evidence="1">The sequence shown here is derived from an EMBL/GenBank/DDBJ whole genome shotgun (WGS) entry which is preliminary data.</text>
</comment>
<accession>A0A8J2PFV9</accession>
<feature type="non-terminal residue" evidence="1">
    <location>
        <position position="1"/>
    </location>
</feature>
<dbReference type="Proteomes" id="UP000708208">
    <property type="component" value="Unassembled WGS sequence"/>
</dbReference>
<dbReference type="EMBL" id="CAJVCH010296684">
    <property type="protein sequence ID" value="CAG7785440.1"/>
    <property type="molecule type" value="Genomic_DNA"/>
</dbReference>
<organism evidence="1 2">
    <name type="scientific">Allacma fusca</name>
    <dbReference type="NCBI Taxonomy" id="39272"/>
    <lineage>
        <taxon>Eukaryota</taxon>
        <taxon>Metazoa</taxon>
        <taxon>Ecdysozoa</taxon>
        <taxon>Arthropoda</taxon>
        <taxon>Hexapoda</taxon>
        <taxon>Collembola</taxon>
        <taxon>Symphypleona</taxon>
        <taxon>Sminthuridae</taxon>
        <taxon>Allacma</taxon>
    </lineage>
</organism>
<protein>
    <submittedName>
        <fullName evidence="1">Uncharacterized protein</fullName>
    </submittedName>
</protein>
<dbReference type="AlphaFoldDB" id="A0A8J2PFV9"/>